<name>A0AAN6XVH0_9PEZI</name>
<dbReference type="PANTHER" id="PTHR37542">
    <property type="entry name" value="HELO DOMAIN-CONTAINING PROTEIN-RELATED"/>
    <property type="match status" value="1"/>
</dbReference>
<gene>
    <name evidence="1" type="ORF">QBC37DRAFT_240851</name>
</gene>
<reference evidence="1" key="2">
    <citation type="submission" date="2023-05" db="EMBL/GenBank/DDBJ databases">
        <authorList>
            <consortium name="Lawrence Berkeley National Laboratory"/>
            <person name="Steindorff A."/>
            <person name="Hensen N."/>
            <person name="Bonometti L."/>
            <person name="Westerberg I."/>
            <person name="Brannstrom I.O."/>
            <person name="Guillou S."/>
            <person name="Cros-Aarteil S."/>
            <person name="Calhoun S."/>
            <person name="Haridas S."/>
            <person name="Kuo A."/>
            <person name="Mondo S."/>
            <person name="Pangilinan J."/>
            <person name="Riley R."/>
            <person name="Labutti K."/>
            <person name="Andreopoulos B."/>
            <person name="Lipzen A."/>
            <person name="Chen C."/>
            <person name="Yanf M."/>
            <person name="Daum C."/>
            <person name="Ng V."/>
            <person name="Clum A."/>
            <person name="Ohm R."/>
            <person name="Martin F."/>
            <person name="Silar P."/>
            <person name="Natvig D."/>
            <person name="Lalanne C."/>
            <person name="Gautier V."/>
            <person name="Ament-Velasquez S.L."/>
            <person name="Kruys A."/>
            <person name="Hutchinson M.I."/>
            <person name="Powell A.J."/>
            <person name="Barry K."/>
            <person name="Miller A.N."/>
            <person name="Grigoriev I.V."/>
            <person name="Debuchy R."/>
            <person name="Gladieux P."/>
            <person name="Thoren M.H."/>
            <person name="Johannesson H."/>
        </authorList>
    </citation>
    <scope>NUCLEOTIDE SEQUENCE</scope>
    <source>
        <strain evidence="1">PSN293</strain>
    </source>
</reference>
<sequence>IRVPEEAGKLPRAPLGSLYLINWASLTKGGYSIIRESEGSSIDIYRHPQMHGGTIQVNMGHDIYSLGVCLLEIGLWQSFVRPDGSSRLTRRQDGALRFSRRLTYSQIKDNFVKLASKQLPLTMGESYAHLVKACLTCLDPPNENEPEIWRWGGHDFSRLDRELDCQAFRKQVLGFLWDVN</sequence>
<comment type="caution">
    <text evidence="1">The sequence shown here is derived from an EMBL/GenBank/DDBJ whole genome shotgun (WGS) entry which is preliminary data.</text>
</comment>
<dbReference type="Proteomes" id="UP001301769">
    <property type="component" value="Unassembled WGS sequence"/>
</dbReference>
<feature type="non-terminal residue" evidence="1">
    <location>
        <position position="180"/>
    </location>
</feature>
<keyword evidence="2" id="KW-1185">Reference proteome</keyword>
<reference evidence="1" key="1">
    <citation type="journal article" date="2023" name="Mol. Phylogenet. Evol.">
        <title>Genome-scale phylogeny and comparative genomics of the fungal order Sordariales.</title>
        <authorList>
            <person name="Hensen N."/>
            <person name="Bonometti L."/>
            <person name="Westerberg I."/>
            <person name="Brannstrom I.O."/>
            <person name="Guillou S."/>
            <person name="Cros-Aarteil S."/>
            <person name="Calhoun S."/>
            <person name="Haridas S."/>
            <person name="Kuo A."/>
            <person name="Mondo S."/>
            <person name="Pangilinan J."/>
            <person name="Riley R."/>
            <person name="LaButti K."/>
            <person name="Andreopoulos B."/>
            <person name="Lipzen A."/>
            <person name="Chen C."/>
            <person name="Yan M."/>
            <person name="Daum C."/>
            <person name="Ng V."/>
            <person name="Clum A."/>
            <person name="Steindorff A."/>
            <person name="Ohm R.A."/>
            <person name="Martin F."/>
            <person name="Silar P."/>
            <person name="Natvig D.O."/>
            <person name="Lalanne C."/>
            <person name="Gautier V."/>
            <person name="Ament-Velasquez S.L."/>
            <person name="Kruys A."/>
            <person name="Hutchinson M.I."/>
            <person name="Powell A.J."/>
            <person name="Barry K."/>
            <person name="Miller A.N."/>
            <person name="Grigoriev I.V."/>
            <person name="Debuchy R."/>
            <person name="Gladieux P."/>
            <person name="Hiltunen Thoren M."/>
            <person name="Johannesson H."/>
        </authorList>
    </citation>
    <scope>NUCLEOTIDE SEQUENCE</scope>
    <source>
        <strain evidence="1">PSN293</strain>
    </source>
</reference>
<evidence type="ECO:0000313" key="2">
    <source>
        <dbReference type="Proteomes" id="UP001301769"/>
    </source>
</evidence>
<proteinExistence type="predicted"/>
<accession>A0AAN6XVH0</accession>
<feature type="non-terminal residue" evidence="1">
    <location>
        <position position="1"/>
    </location>
</feature>
<evidence type="ECO:0000313" key="1">
    <source>
        <dbReference type="EMBL" id="KAK4207434.1"/>
    </source>
</evidence>
<protein>
    <submittedName>
        <fullName evidence="1">Uncharacterized protein</fullName>
    </submittedName>
</protein>
<dbReference type="PANTHER" id="PTHR37542:SF3">
    <property type="entry name" value="PRION-INHIBITION AND PROPAGATION HELO DOMAIN-CONTAINING PROTEIN"/>
    <property type="match status" value="1"/>
</dbReference>
<organism evidence="1 2">
    <name type="scientific">Rhypophila decipiens</name>
    <dbReference type="NCBI Taxonomy" id="261697"/>
    <lineage>
        <taxon>Eukaryota</taxon>
        <taxon>Fungi</taxon>
        <taxon>Dikarya</taxon>
        <taxon>Ascomycota</taxon>
        <taxon>Pezizomycotina</taxon>
        <taxon>Sordariomycetes</taxon>
        <taxon>Sordariomycetidae</taxon>
        <taxon>Sordariales</taxon>
        <taxon>Naviculisporaceae</taxon>
        <taxon>Rhypophila</taxon>
    </lineage>
</organism>
<dbReference type="AlphaFoldDB" id="A0AAN6XVH0"/>
<dbReference type="EMBL" id="MU858295">
    <property type="protein sequence ID" value="KAK4207434.1"/>
    <property type="molecule type" value="Genomic_DNA"/>
</dbReference>